<dbReference type="AlphaFoldDB" id="A0A4R0G9A4"/>
<dbReference type="Proteomes" id="UP000292274">
    <property type="component" value="Unassembled WGS sequence"/>
</dbReference>
<dbReference type="EMBL" id="SJJR01000018">
    <property type="protein sequence ID" value="TCB93554.1"/>
    <property type="molecule type" value="Genomic_DNA"/>
</dbReference>
<accession>A0A4R0G9A4</accession>
<proteinExistence type="predicted"/>
<evidence type="ECO:0000313" key="4">
    <source>
        <dbReference type="EMBL" id="TCB93554.1"/>
    </source>
</evidence>
<keyword evidence="5" id="KW-1185">Reference proteome</keyword>
<sequence length="266" mass="26899">MPGSVTSCARCGESCAVPGGEGDGRCLASASTVAGDKAVGAMTDGITDGRPERADTRPDRTTMLVGGGVAAVLLAVIGAAGGWVLAGDQKPPQNPPVVADGSRSPSAAATPTPRERPTPSSAPTSATPPRPTGLTVPDLVGLDFEEARDELRKRGLGWSFVFGSGDNSSVRSTDPPAGTPVRRGITVKVIVAGAAPPNEVPDLIGERCRDAGAELVDDGFSPRFPTGRTGTVTAQDPPGGTLRQWNDVVSISCGTPADDEDSSSSQ</sequence>
<keyword evidence="2" id="KW-0472">Membrane</keyword>
<dbReference type="SMART" id="SM00740">
    <property type="entry name" value="PASTA"/>
    <property type="match status" value="2"/>
</dbReference>
<dbReference type="CDD" id="cd06577">
    <property type="entry name" value="PASTA_pknB"/>
    <property type="match status" value="2"/>
</dbReference>
<evidence type="ECO:0000256" key="2">
    <source>
        <dbReference type="SAM" id="Phobius"/>
    </source>
</evidence>
<dbReference type="Gene3D" id="3.30.10.20">
    <property type="match status" value="1"/>
</dbReference>
<feature type="region of interest" description="Disordered" evidence="1">
    <location>
        <begin position="216"/>
        <end position="244"/>
    </location>
</feature>
<feature type="compositionally biased region" description="Low complexity" evidence="1">
    <location>
        <begin position="102"/>
        <end position="125"/>
    </location>
</feature>
<name>A0A4R0G9A4_9ACTN</name>
<feature type="domain" description="PASTA" evidence="3">
    <location>
        <begin position="194"/>
        <end position="255"/>
    </location>
</feature>
<keyword evidence="2" id="KW-0812">Transmembrane</keyword>
<reference evidence="4 5" key="1">
    <citation type="submission" date="2019-02" db="EMBL/GenBank/DDBJ databases">
        <title>Jishengella sp. nov., isolated from a root of Zingiber montanum.</title>
        <authorList>
            <person name="Kuncharoen N."/>
            <person name="Kudo T."/>
            <person name="Masahiro Y."/>
            <person name="Ohkuma M."/>
            <person name="Tanasupawat S."/>
        </authorList>
    </citation>
    <scope>NUCLEOTIDE SEQUENCE [LARGE SCALE GENOMIC DNA]</scope>
    <source>
        <strain evidence="4 5">PLAI 1-1</strain>
    </source>
</reference>
<organism evidence="4 5">
    <name type="scientific">Micromonospora zingiberis</name>
    <dbReference type="NCBI Taxonomy" id="2053011"/>
    <lineage>
        <taxon>Bacteria</taxon>
        <taxon>Bacillati</taxon>
        <taxon>Actinomycetota</taxon>
        <taxon>Actinomycetes</taxon>
        <taxon>Micromonosporales</taxon>
        <taxon>Micromonosporaceae</taxon>
        <taxon>Micromonospora</taxon>
    </lineage>
</organism>
<dbReference type="Pfam" id="PF03793">
    <property type="entry name" value="PASTA"/>
    <property type="match status" value="2"/>
</dbReference>
<feature type="region of interest" description="Disordered" evidence="1">
    <location>
        <begin position="88"/>
        <end position="137"/>
    </location>
</feature>
<dbReference type="InterPro" id="IPR005543">
    <property type="entry name" value="PASTA_dom"/>
</dbReference>
<dbReference type="OrthoDB" id="3363460at2"/>
<dbReference type="PROSITE" id="PS51178">
    <property type="entry name" value="PASTA"/>
    <property type="match status" value="2"/>
</dbReference>
<evidence type="ECO:0000259" key="3">
    <source>
        <dbReference type="PROSITE" id="PS51178"/>
    </source>
</evidence>
<keyword evidence="2" id="KW-1133">Transmembrane helix</keyword>
<comment type="caution">
    <text evidence="4">The sequence shown here is derived from an EMBL/GenBank/DDBJ whole genome shotgun (WGS) entry which is preliminary data.</text>
</comment>
<gene>
    <name evidence="4" type="ORF">E0H26_22625</name>
</gene>
<evidence type="ECO:0000313" key="5">
    <source>
        <dbReference type="Proteomes" id="UP000292274"/>
    </source>
</evidence>
<protein>
    <submittedName>
        <fullName evidence="4">PASTA domain-containing protein</fullName>
    </submittedName>
</protein>
<feature type="transmembrane region" description="Helical" evidence="2">
    <location>
        <begin position="63"/>
        <end position="86"/>
    </location>
</feature>
<feature type="domain" description="PASTA" evidence="3">
    <location>
        <begin position="130"/>
        <end position="193"/>
    </location>
</feature>
<evidence type="ECO:0000256" key="1">
    <source>
        <dbReference type="SAM" id="MobiDB-lite"/>
    </source>
</evidence>